<evidence type="ECO:0000256" key="1">
    <source>
        <dbReference type="SAM" id="MobiDB-lite"/>
    </source>
</evidence>
<dbReference type="NCBIfam" id="NF038070">
    <property type="entry name" value="LmbU_fam_TF"/>
    <property type="match status" value="1"/>
</dbReference>
<name>A0ABV9YAX8_9PSEU</name>
<evidence type="ECO:0000313" key="2">
    <source>
        <dbReference type="EMBL" id="MFC5058750.1"/>
    </source>
</evidence>
<keyword evidence="3" id="KW-1185">Reference proteome</keyword>
<dbReference type="InterPro" id="IPR049735">
    <property type="entry name" value="NovE/LmbU-like"/>
</dbReference>
<feature type="region of interest" description="Disordered" evidence="1">
    <location>
        <begin position="202"/>
        <end position="238"/>
    </location>
</feature>
<gene>
    <name evidence="2" type="ORF">ACFPFM_33995</name>
</gene>
<proteinExistence type="predicted"/>
<protein>
    <submittedName>
        <fullName evidence="2">LmbU family transcriptional regulator</fullName>
    </submittedName>
</protein>
<dbReference type="EMBL" id="JBHSJB010000034">
    <property type="protein sequence ID" value="MFC5058750.1"/>
    <property type="molecule type" value="Genomic_DNA"/>
</dbReference>
<sequence length="251" mass="28183">MAQRRQPANPAEKQILTTPVGLAFPRDVTFESWEQAGKRISRIASSSAWYLGDWLVFGQDKYTDRYRRAVEAVGLDYQTLRNYAWIARKFEPVRRRAGLPFQHHAEVAALPPAEQDLWLDRAERESWSRTTLRRALREHRDPSSKSYRAVLPRVSAASGALDRWRRAAAAANADFEAWVVSALDRAAEQDLELVGVPVLEAGEDRGPVGEDRRSVGEDRRSVGEDRGPIGEDRRLAGEDRGLVGVPAVRSA</sequence>
<dbReference type="Proteomes" id="UP001595833">
    <property type="component" value="Unassembled WGS sequence"/>
</dbReference>
<comment type="caution">
    <text evidence="2">The sequence shown here is derived from an EMBL/GenBank/DDBJ whole genome shotgun (WGS) entry which is preliminary data.</text>
</comment>
<reference evidence="3" key="1">
    <citation type="journal article" date="2019" name="Int. J. Syst. Evol. Microbiol.">
        <title>The Global Catalogue of Microorganisms (GCM) 10K type strain sequencing project: providing services to taxonomists for standard genome sequencing and annotation.</title>
        <authorList>
            <consortium name="The Broad Institute Genomics Platform"/>
            <consortium name="The Broad Institute Genome Sequencing Center for Infectious Disease"/>
            <person name="Wu L."/>
            <person name="Ma J."/>
        </authorList>
    </citation>
    <scope>NUCLEOTIDE SEQUENCE [LARGE SCALE GENOMIC DNA]</scope>
    <source>
        <strain evidence="3">KCTC 12848</strain>
    </source>
</reference>
<accession>A0ABV9YAX8</accession>
<organism evidence="2 3">
    <name type="scientific">Saccharothrix xinjiangensis</name>
    <dbReference type="NCBI Taxonomy" id="204798"/>
    <lineage>
        <taxon>Bacteria</taxon>
        <taxon>Bacillati</taxon>
        <taxon>Actinomycetota</taxon>
        <taxon>Actinomycetes</taxon>
        <taxon>Pseudonocardiales</taxon>
        <taxon>Pseudonocardiaceae</taxon>
        <taxon>Saccharothrix</taxon>
    </lineage>
</organism>
<dbReference type="RefSeq" id="WP_344040574.1">
    <property type="nucleotide sequence ID" value="NZ_BAAAKE010000023.1"/>
</dbReference>
<evidence type="ECO:0000313" key="3">
    <source>
        <dbReference type="Proteomes" id="UP001595833"/>
    </source>
</evidence>